<keyword evidence="4" id="KW-0145">Chemotaxis</keyword>
<comment type="similarity">
    <text evidence="10">Belongs to the methyl-accepting chemotaxis (MCP) protein family.</text>
</comment>
<keyword evidence="7" id="KW-1133">Transmembrane helix</keyword>
<protein>
    <submittedName>
        <fullName evidence="14">PAS domain S-box protein</fullName>
    </submittedName>
</protein>
<dbReference type="CDD" id="cd11386">
    <property type="entry name" value="MCP_signal"/>
    <property type="match status" value="1"/>
</dbReference>
<evidence type="ECO:0000256" key="6">
    <source>
        <dbReference type="ARBA" id="ARBA00022692"/>
    </source>
</evidence>
<evidence type="ECO:0000256" key="3">
    <source>
        <dbReference type="ARBA" id="ARBA00022481"/>
    </source>
</evidence>
<keyword evidence="6" id="KW-0812">Transmembrane</keyword>
<evidence type="ECO:0000256" key="5">
    <source>
        <dbReference type="ARBA" id="ARBA00022519"/>
    </source>
</evidence>
<dbReference type="SMART" id="SM00091">
    <property type="entry name" value="PAS"/>
    <property type="match status" value="1"/>
</dbReference>
<dbReference type="PROSITE" id="PS50112">
    <property type="entry name" value="PAS"/>
    <property type="match status" value="1"/>
</dbReference>
<evidence type="ECO:0000256" key="2">
    <source>
        <dbReference type="ARBA" id="ARBA00022475"/>
    </source>
</evidence>
<evidence type="ECO:0000256" key="11">
    <source>
        <dbReference type="PROSITE-ProRule" id="PRU00284"/>
    </source>
</evidence>
<evidence type="ECO:0000259" key="12">
    <source>
        <dbReference type="PROSITE" id="PS50111"/>
    </source>
</evidence>
<feature type="domain" description="PAS" evidence="13">
    <location>
        <begin position="21"/>
        <end position="76"/>
    </location>
</feature>
<dbReference type="GO" id="GO:0005886">
    <property type="term" value="C:plasma membrane"/>
    <property type="evidence" value="ECO:0007669"/>
    <property type="project" value="UniProtKB-SubCell"/>
</dbReference>
<dbReference type="GO" id="GO:0052131">
    <property type="term" value="P:positive aerotaxis"/>
    <property type="evidence" value="ECO:0007669"/>
    <property type="project" value="UniProtKB-ARBA"/>
</dbReference>
<evidence type="ECO:0000256" key="10">
    <source>
        <dbReference type="ARBA" id="ARBA00029447"/>
    </source>
</evidence>
<name>A0A437QGL5_9GAMM</name>
<dbReference type="InterPro" id="IPR013655">
    <property type="entry name" value="PAS_fold_3"/>
</dbReference>
<evidence type="ECO:0000259" key="13">
    <source>
        <dbReference type="PROSITE" id="PS50112"/>
    </source>
</evidence>
<dbReference type="Proteomes" id="UP000283077">
    <property type="component" value="Unassembled WGS sequence"/>
</dbReference>
<dbReference type="SMART" id="SM00283">
    <property type="entry name" value="MA"/>
    <property type="match status" value="1"/>
</dbReference>
<evidence type="ECO:0000256" key="9">
    <source>
        <dbReference type="ARBA" id="ARBA00023224"/>
    </source>
</evidence>
<evidence type="ECO:0000313" key="15">
    <source>
        <dbReference type="Proteomes" id="UP000283077"/>
    </source>
</evidence>
<dbReference type="FunFam" id="3.30.450.20:FF:000046">
    <property type="entry name" value="Aerotaxis sensor receptor"/>
    <property type="match status" value="1"/>
</dbReference>
<keyword evidence="5" id="KW-0997">Cell inner membrane</keyword>
<dbReference type="RefSeq" id="WP_127700447.1">
    <property type="nucleotide sequence ID" value="NZ_SACS01000021.1"/>
</dbReference>
<evidence type="ECO:0000313" key="14">
    <source>
        <dbReference type="EMBL" id="RVU33470.1"/>
    </source>
</evidence>
<dbReference type="InterPro" id="IPR004089">
    <property type="entry name" value="MCPsignal_dom"/>
</dbReference>
<dbReference type="EMBL" id="SACS01000021">
    <property type="protein sequence ID" value="RVU33470.1"/>
    <property type="molecule type" value="Genomic_DNA"/>
</dbReference>
<dbReference type="GO" id="GO:0004888">
    <property type="term" value="F:transmembrane signaling receptor activity"/>
    <property type="evidence" value="ECO:0007669"/>
    <property type="project" value="InterPro"/>
</dbReference>
<evidence type="ECO:0000256" key="8">
    <source>
        <dbReference type="ARBA" id="ARBA00023136"/>
    </source>
</evidence>
<dbReference type="SUPFAM" id="SSF58104">
    <property type="entry name" value="Methyl-accepting chemotaxis protein (MCP) signaling domain"/>
    <property type="match status" value="1"/>
</dbReference>
<feature type="domain" description="Methyl-accepting transducer" evidence="12">
    <location>
        <begin position="247"/>
        <end position="483"/>
    </location>
</feature>
<comment type="subcellular location">
    <subcellularLocation>
        <location evidence="1">Cell inner membrane</location>
        <topology evidence="1">Multi-pass membrane protein</topology>
    </subcellularLocation>
</comment>
<dbReference type="PANTHER" id="PTHR32089">
    <property type="entry name" value="METHYL-ACCEPTING CHEMOTAXIS PROTEIN MCPB"/>
    <property type="match status" value="1"/>
</dbReference>
<gene>
    <name evidence="14" type="ORF">EOE67_16550</name>
</gene>
<evidence type="ECO:0000256" key="7">
    <source>
        <dbReference type="ARBA" id="ARBA00022989"/>
    </source>
</evidence>
<proteinExistence type="inferred from homology"/>
<evidence type="ECO:0000256" key="1">
    <source>
        <dbReference type="ARBA" id="ARBA00004429"/>
    </source>
</evidence>
<dbReference type="InterPro" id="IPR000014">
    <property type="entry name" value="PAS"/>
</dbReference>
<dbReference type="Gene3D" id="3.30.450.20">
    <property type="entry name" value="PAS domain"/>
    <property type="match status" value="1"/>
</dbReference>
<dbReference type="PRINTS" id="PR00260">
    <property type="entry name" value="CHEMTRNSDUCR"/>
</dbReference>
<dbReference type="GO" id="GO:0007165">
    <property type="term" value="P:signal transduction"/>
    <property type="evidence" value="ECO:0007669"/>
    <property type="project" value="UniProtKB-KW"/>
</dbReference>
<evidence type="ECO:0000256" key="4">
    <source>
        <dbReference type="ARBA" id="ARBA00022500"/>
    </source>
</evidence>
<organism evidence="14 15">
    <name type="scientific">Rheinheimera riviphila</name>
    <dbReference type="NCBI Taxonomy" id="1834037"/>
    <lineage>
        <taxon>Bacteria</taxon>
        <taxon>Pseudomonadati</taxon>
        <taxon>Pseudomonadota</taxon>
        <taxon>Gammaproteobacteria</taxon>
        <taxon>Chromatiales</taxon>
        <taxon>Chromatiaceae</taxon>
        <taxon>Rheinheimera</taxon>
    </lineage>
</organism>
<dbReference type="CDD" id="cd00130">
    <property type="entry name" value="PAS"/>
    <property type="match status" value="1"/>
</dbReference>
<keyword evidence="3" id="KW-0488">Methylation</keyword>
<comment type="caution">
    <text evidence="14">The sequence shown here is derived from an EMBL/GenBank/DDBJ whole genome shotgun (WGS) entry which is preliminary data.</text>
</comment>
<keyword evidence="2" id="KW-1003">Cell membrane</keyword>
<accession>A0A437QGL5</accession>
<dbReference type="NCBIfam" id="TIGR00229">
    <property type="entry name" value="sensory_box"/>
    <property type="match status" value="1"/>
</dbReference>
<keyword evidence="8" id="KW-0472">Membrane</keyword>
<keyword evidence="9 11" id="KW-0807">Transducer</keyword>
<dbReference type="SUPFAM" id="SSF55785">
    <property type="entry name" value="PYP-like sensor domain (PAS domain)"/>
    <property type="match status" value="1"/>
</dbReference>
<reference evidence="14 15" key="1">
    <citation type="submission" date="2019-01" db="EMBL/GenBank/DDBJ databases">
        <authorList>
            <person name="Chen W.-M."/>
        </authorList>
    </citation>
    <scope>NUCLEOTIDE SEQUENCE [LARGE SCALE GENOMIC DNA]</scope>
    <source>
        <strain evidence="14 15">KYPC3</strain>
    </source>
</reference>
<dbReference type="InterPro" id="IPR035965">
    <property type="entry name" value="PAS-like_dom_sf"/>
</dbReference>
<dbReference type="PROSITE" id="PS50111">
    <property type="entry name" value="CHEMOTAXIS_TRANSDUC_2"/>
    <property type="match status" value="1"/>
</dbReference>
<dbReference type="InterPro" id="IPR004090">
    <property type="entry name" value="Chemotax_Me-accpt_rcpt"/>
</dbReference>
<dbReference type="Pfam" id="PF08447">
    <property type="entry name" value="PAS_3"/>
    <property type="match status" value="1"/>
</dbReference>
<sequence>MRQNLPVTSRERTFASEQRLISATDVQGNIQFCNDAFVDVSGFTREELIGQPHNLVRHPDMPEPVFAGMWDYLKKGQCWMGIVKNRCKNGDYYWVNAYVTPILQHGKVVGFESVRVRPTAEQVNRAQQVYQQIKDGKSIAGGALAQSWQIPAGMAAVLAITVGGAMLFGQYGAGVAAALSSFGLVSLERAGMQKAQQKLKAQLSSPFLCPVASQVFTGNSGVWAQLELALITEGAHLRTVLTRLEDAAMLASKESAQAHNLSKATLSSITSQQQETDQTATAMNQMTHTIAEVAQNVQLTSNQAANANELTSQGQQVALQTKDAIQALARAVQAISAAVTELATQTSSITQAADIIQQIAEQTNLLALNAAIEAARAGEQGRGFAVVADEVRHLAQRTQESTKQIQLIIKNLQLGASSAVSAANDGVKATELGVAKVIETETMLHGIMAAVNIIAKMGHQIAVAVEEQAHVSEDINRQVSRIADLAGDSYQHSEQAAAVSSDLEQNAESLYQLVERFKKQG</sequence>
<keyword evidence="15" id="KW-1185">Reference proteome</keyword>
<dbReference type="OrthoDB" id="9781845at2"/>
<dbReference type="FunFam" id="1.10.287.950:FF:000001">
    <property type="entry name" value="Methyl-accepting chemotaxis sensory transducer"/>
    <property type="match status" value="1"/>
</dbReference>
<dbReference type="PANTHER" id="PTHR32089:SF74">
    <property type="entry name" value="METHYL-ACCEPTING CHEMOTAXIS PROTEIN AER"/>
    <property type="match status" value="1"/>
</dbReference>
<dbReference type="AlphaFoldDB" id="A0A437QGL5"/>
<dbReference type="Pfam" id="PF00015">
    <property type="entry name" value="MCPsignal"/>
    <property type="match status" value="1"/>
</dbReference>
<dbReference type="Gene3D" id="1.10.287.950">
    <property type="entry name" value="Methyl-accepting chemotaxis protein"/>
    <property type="match status" value="1"/>
</dbReference>